<reference evidence="3 4" key="1">
    <citation type="journal article" date="2016" name="Gene">
        <title>PacBio SMRT assembly of a complex multi-replicon genome reveals chlorocatechol degradative operon in a region of genome plasticity.</title>
        <authorList>
            <person name="Ricker N."/>
            <person name="Shen S.Y."/>
            <person name="Goordial J."/>
            <person name="Jin S."/>
            <person name="Fulthorpe R.R."/>
        </authorList>
    </citation>
    <scope>NUCLEOTIDE SEQUENCE [LARGE SCALE GENOMIC DNA]</scope>
    <source>
        <strain evidence="3 4">OLGA172</strain>
        <plasmid evidence="4">polga3</plasmid>
    </source>
</reference>
<evidence type="ECO:0000259" key="2">
    <source>
        <dbReference type="Pfam" id="PF18495"/>
    </source>
</evidence>
<dbReference type="Pfam" id="PF18495">
    <property type="entry name" value="VbhA"/>
    <property type="match status" value="1"/>
</dbReference>
<keyword evidence="3" id="KW-0614">Plasmid</keyword>
<dbReference type="EMBL" id="CP014582">
    <property type="protein sequence ID" value="ANB78126.1"/>
    <property type="molecule type" value="Genomic_DNA"/>
</dbReference>
<dbReference type="Gene3D" id="1.10.8.1050">
    <property type="entry name" value="Antitoxin VbhA-like"/>
    <property type="match status" value="1"/>
</dbReference>
<organism evidence="3 4">
    <name type="scientific">Paraburkholderia phytofirmans OLGA172</name>
    <dbReference type="NCBI Taxonomy" id="1417228"/>
    <lineage>
        <taxon>Bacteria</taxon>
        <taxon>Pseudomonadati</taxon>
        <taxon>Pseudomonadota</taxon>
        <taxon>Betaproteobacteria</taxon>
        <taxon>Burkholderiales</taxon>
        <taxon>Burkholderiaceae</taxon>
        <taxon>Paraburkholderia</taxon>
    </lineage>
</organism>
<sequence length="143" mass="15834">MLSEHEQAGRRATVANAIATQRLEGLELDSETIADLESWARGEIELATAQERALVRIEAHRQRRLGERAQSSAEEGLAEHARRILNVQALAGETFGDSVRAMQWMLHPHAMLNGCRPLDVMATQAGYDRVCDVLTRLEHGIGP</sequence>
<dbReference type="InterPro" id="IPR024467">
    <property type="entry name" value="Xre/MbcA/ParS-like_toxin-bd"/>
</dbReference>
<keyword evidence="4" id="KW-1185">Reference proteome</keyword>
<evidence type="ECO:0000313" key="3">
    <source>
        <dbReference type="EMBL" id="ANB78126.1"/>
    </source>
</evidence>
<dbReference type="KEGG" id="buz:AYM40_37815"/>
<accession>A0A167WSV2</accession>
<dbReference type="Proteomes" id="UP000076852">
    <property type="component" value="Plasmid pOLGA3"/>
</dbReference>
<dbReference type="Pfam" id="PF09722">
    <property type="entry name" value="Xre_MbcA_ParS_C"/>
    <property type="match status" value="1"/>
</dbReference>
<protein>
    <recommendedName>
        <fullName evidence="5">Antitoxin Xre/MbcA/ParS-like toxin-binding domain-containing protein</fullName>
    </recommendedName>
</protein>
<dbReference type="OrthoDB" id="428683at2"/>
<dbReference type="CDD" id="cd11586">
    <property type="entry name" value="VbhA_like"/>
    <property type="match status" value="1"/>
</dbReference>
<name>A0A167WSV2_9BURK</name>
<feature type="domain" description="Antitoxin Xre/MbcA/ParS-like toxin-binding" evidence="1">
    <location>
        <begin position="91"/>
        <end position="140"/>
    </location>
</feature>
<evidence type="ECO:0000259" key="1">
    <source>
        <dbReference type="Pfam" id="PF09722"/>
    </source>
</evidence>
<dbReference type="RefSeq" id="WP_063501284.1">
    <property type="nucleotide sequence ID" value="NZ_CP014582.1"/>
</dbReference>
<dbReference type="InterPro" id="IPR033788">
    <property type="entry name" value="VbhA-like"/>
</dbReference>
<gene>
    <name evidence="3" type="ORF">AYM40_37815</name>
</gene>
<evidence type="ECO:0008006" key="5">
    <source>
        <dbReference type="Google" id="ProtNLM"/>
    </source>
</evidence>
<dbReference type="InterPro" id="IPR041535">
    <property type="entry name" value="VbhA"/>
</dbReference>
<proteinExistence type="predicted"/>
<dbReference type="InterPro" id="IPR043038">
    <property type="entry name" value="VbhA_sf"/>
</dbReference>
<feature type="domain" description="Antitoxin VbhA" evidence="2">
    <location>
        <begin position="10"/>
        <end position="56"/>
    </location>
</feature>
<evidence type="ECO:0000313" key="4">
    <source>
        <dbReference type="Proteomes" id="UP000076852"/>
    </source>
</evidence>
<geneLocation type="plasmid" evidence="4">
    <name>polga3</name>
</geneLocation>
<dbReference type="AlphaFoldDB" id="A0A167WSV2"/>